<feature type="compositionally biased region" description="Basic and acidic residues" evidence="5">
    <location>
        <begin position="535"/>
        <end position="573"/>
    </location>
</feature>
<feature type="compositionally biased region" description="Low complexity" evidence="5">
    <location>
        <begin position="733"/>
        <end position="746"/>
    </location>
</feature>
<proteinExistence type="predicted"/>
<evidence type="ECO:0000256" key="3">
    <source>
        <dbReference type="ARBA" id="ARBA00022840"/>
    </source>
</evidence>
<feature type="binding site" evidence="4">
    <location>
        <position position="38"/>
    </location>
    <ligand>
        <name>ATP</name>
        <dbReference type="ChEBI" id="CHEBI:30616"/>
    </ligand>
</feature>
<protein>
    <recommendedName>
        <fullName evidence="1">non-specific serine/threonine protein kinase</fullName>
        <ecNumber evidence="1">2.7.11.1</ecNumber>
    </recommendedName>
</protein>
<dbReference type="GO" id="GO:0004674">
    <property type="term" value="F:protein serine/threonine kinase activity"/>
    <property type="evidence" value="ECO:0007669"/>
    <property type="project" value="UniProtKB-EC"/>
</dbReference>
<dbReference type="AlphaFoldDB" id="A0A1J4KBZ8"/>
<feature type="compositionally biased region" description="Basic and acidic residues" evidence="5">
    <location>
        <begin position="358"/>
        <end position="374"/>
    </location>
</feature>
<feature type="compositionally biased region" description="Polar residues" evidence="5">
    <location>
        <begin position="501"/>
        <end position="530"/>
    </location>
</feature>
<dbReference type="PROSITE" id="PS00108">
    <property type="entry name" value="PROTEIN_KINASE_ST"/>
    <property type="match status" value="1"/>
</dbReference>
<feature type="compositionally biased region" description="Basic and acidic residues" evidence="5">
    <location>
        <begin position="335"/>
        <end position="344"/>
    </location>
</feature>
<gene>
    <name evidence="7" type="ORF">TRFO_23007</name>
</gene>
<dbReference type="InterPro" id="IPR000719">
    <property type="entry name" value="Prot_kinase_dom"/>
</dbReference>
<feature type="compositionally biased region" description="Basic and acidic residues" evidence="5">
    <location>
        <begin position="580"/>
        <end position="594"/>
    </location>
</feature>
<feature type="compositionally biased region" description="Basic and acidic residues" evidence="5">
    <location>
        <begin position="612"/>
        <end position="642"/>
    </location>
</feature>
<dbReference type="Pfam" id="PF00069">
    <property type="entry name" value="Pkinase"/>
    <property type="match status" value="1"/>
</dbReference>
<dbReference type="Gene3D" id="1.10.510.10">
    <property type="entry name" value="Transferase(Phosphotransferase) domain 1"/>
    <property type="match status" value="1"/>
</dbReference>
<dbReference type="CDD" id="cd14016">
    <property type="entry name" value="STKc_CK1"/>
    <property type="match status" value="1"/>
</dbReference>
<dbReference type="Proteomes" id="UP000179807">
    <property type="component" value="Unassembled WGS sequence"/>
</dbReference>
<dbReference type="EC" id="2.7.11.1" evidence="1"/>
<keyword evidence="8" id="KW-1185">Reference proteome</keyword>
<dbReference type="SMART" id="SM00220">
    <property type="entry name" value="S_TKc"/>
    <property type="match status" value="1"/>
</dbReference>
<feature type="compositionally biased region" description="Polar residues" evidence="5">
    <location>
        <begin position="388"/>
        <end position="410"/>
    </location>
</feature>
<organism evidence="7 8">
    <name type="scientific">Tritrichomonas foetus</name>
    <dbReference type="NCBI Taxonomy" id="1144522"/>
    <lineage>
        <taxon>Eukaryota</taxon>
        <taxon>Metamonada</taxon>
        <taxon>Parabasalia</taxon>
        <taxon>Tritrichomonadida</taxon>
        <taxon>Tritrichomonadidae</taxon>
        <taxon>Tritrichomonas</taxon>
    </lineage>
</organism>
<dbReference type="PROSITE" id="PS50011">
    <property type="entry name" value="PROTEIN_KINASE_DOM"/>
    <property type="match status" value="1"/>
</dbReference>
<evidence type="ECO:0000256" key="4">
    <source>
        <dbReference type="PROSITE-ProRule" id="PRU10141"/>
    </source>
</evidence>
<feature type="compositionally biased region" description="Basic and acidic residues" evidence="5">
    <location>
        <begin position="663"/>
        <end position="672"/>
    </location>
</feature>
<sequence>MRAIACGRFNVKEKLGAGSFGEIHRGEDVETGIPVAIKFEHAKTRFPQLSYESKLYTIFKNGCNIPKFYYFGTENQKNAMVIELLGKSLEDLAAERHHRLTLKTVLMLADQMISAVQYVHSMNFIHRDIKPDNFMMGTGKNANKVYIIDFGLSKKYRDPHTHEHIKYVENKDLTGTARYASVSALKGIEQSRRDDLEALGYVWLYLLKGNLPWMGLDARNRRQKYDRICEVKASTSFEELCSGFPDEFVRYFYAVRQLRFTEEPDYSHYRKLFRKLFARLGYTYDYVYDWTNSINNLKKITPKCATLNRPPPIDRLNQIMNERYEKQLREKRNNMGEHLSDKGKKPQMKIVTNTQIKNKSEKSKSKRAFDETVKKTKFSTAPHAPNDSIHNGSFRTPDNTKIKNNSKNVTNKSETNINNTSNNLINRNVNNNNNPNLGRSDADALWLMKIKTSRLNDDSDDDDDEDDDNSDGEVIIVPNLRKRIPPPRIPTTSSSDDDLPQTGNNLLPTIPNNSPGRKNLYHSFNINATKPVSILKKDTRNQKSNDKLNDKQDNQNKEGKSDEYGKLNDSKEKKNVHHRNGVEMKIPIKSESSEGLKVSSSKTSSKQSSKQHSHDSSKNHSHGSKKDSKSGGKNDSRNESKNNKKVISSSSSSNITDDSTDFSFERKRTERANKKKRRAEKKSNEQSFIPKIPSKGSNMRMPPTLNENQHQKPKAHTPPHTHTHTHSHKHSYNTNATNNNTNTNATPHSNSIPNISNKDKLNKDKAQNNEKLNNDHYKEHHHYSSTNNTTNNYSSRNNNHNIKNNNNGRHHTEVLTSKRLSVPAPSSSNSSDSNSGFYNLKYSLQAARNGTETARTQHKKIPATGSNGNIRTFNKRQKEEESSEEFVSSKARKAEESARMKSGTGTSGMRPIQARQSQNQKRRLTPGQRHSLKPATIIPSWMNEKFKGRK</sequence>
<evidence type="ECO:0000256" key="5">
    <source>
        <dbReference type="SAM" id="MobiDB-lite"/>
    </source>
</evidence>
<accession>A0A1J4KBZ8</accession>
<name>A0A1J4KBZ8_9EUKA</name>
<dbReference type="PANTHER" id="PTHR11909">
    <property type="entry name" value="CASEIN KINASE-RELATED"/>
    <property type="match status" value="1"/>
</dbReference>
<feature type="domain" description="Protein kinase" evidence="6">
    <location>
        <begin position="9"/>
        <end position="277"/>
    </location>
</feature>
<comment type="caution">
    <text evidence="7">The sequence shown here is derived from an EMBL/GenBank/DDBJ whole genome shotgun (WGS) entry which is preliminary data.</text>
</comment>
<feature type="compositionally biased region" description="Low complexity" evidence="5">
    <location>
        <begin position="411"/>
        <end position="436"/>
    </location>
</feature>
<feature type="compositionally biased region" description="Basic residues" evidence="5">
    <location>
        <begin position="711"/>
        <end position="731"/>
    </location>
</feature>
<feature type="compositionally biased region" description="Polar residues" evidence="5">
    <location>
        <begin position="747"/>
        <end position="756"/>
    </location>
</feature>
<feature type="compositionally biased region" description="Low complexity" evidence="5">
    <location>
        <begin position="784"/>
        <end position="807"/>
    </location>
</feature>
<feature type="compositionally biased region" description="Low complexity" evidence="5">
    <location>
        <begin position="595"/>
        <end position="610"/>
    </location>
</feature>
<feature type="region of interest" description="Disordered" evidence="5">
    <location>
        <begin position="848"/>
        <end position="950"/>
    </location>
</feature>
<evidence type="ECO:0000259" key="6">
    <source>
        <dbReference type="PROSITE" id="PS50011"/>
    </source>
</evidence>
<feature type="compositionally biased region" description="Low complexity" evidence="5">
    <location>
        <begin position="645"/>
        <end position="657"/>
    </location>
</feature>
<feature type="compositionally biased region" description="Basic and acidic residues" evidence="5">
    <location>
        <begin position="757"/>
        <end position="778"/>
    </location>
</feature>
<dbReference type="InterPro" id="IPR008271">
    <property type="entry name" value="Ser/Thr_kinase_AS"/>
</dbReference>
<dbReference type="InterPro" id="IPR050235">
    <property type="entry name" value="CK1_Ser-Thr_kinase"/>
</dbReference>
<dbReference type="SUPFAM" id="SSF56112">
    <property type="entry name" value="Protein kinase-like (PK-like)"/>
    <property type="match status" value="1"/>
</dbReference>
<evidence type="ECO:0000313" key="8">
    <source>
        <dbReference type="Proteomes" id="UP000179807"/>
    </source>
</evidence>
<feature type="region of interest" description="Disordered" evidence="5">
    <location>
        <begin position="455"/>
        <end position="809"/>
    </location>
</feature>
<evidence type="ECO:0000256" key="1">
    <source>
        <dbReference type="ARBA" id="ARBA00012513"/>
    </source>
</evidence>
<dbReference type="EMBL" id="MLAK01000666">
    <property type="protein sequence ID" value="OHT08490.1"/>
    <property type="molecule type" value="Genomic_DNA"/>
</dbReference>
<dbReference type="PROSITE" id="PS00107">
    <property type="entry name" value="PROTEIN_KINASE_ATP"/>
    <property type="match status" value="1"/>
</dbReference>
<dbReference type="GeneID" id="94837608"/>
<evidence type="ECO:0000256" key="2">
    <source>
        <dbReference type="ARBA" id="ARBA00022741"/>
    </source>
</evidence>
<evidence type="ECO:0000313" key="7">
    <source>
        <dbReference type="EMBL" id="OHT08490.1"/>
    </source>
</evidence>
<dbReference type="InterPro" id="IPR011009">
    <property type="entry name" value="Kinase-like_dom_sf"/>
</dbReference>
<dbReference type="GO" id="GO:0005524">
    <property type="term" value="F:ATP binding"/>
    <property type="evidence" value="ECO:0007669"/>
    <property type="project" value="UniProtKB-UniRule"/>
</dbReference>
<feature type="compositionally biased region" description="Acidic residues" evidence="5">
    <location>
        <begin position="458"/>
        <end position="471"/>
    </location>
</feature>
<dbReference type="FunFam" id="1.10.510.10:FF:000596">
    <property type="entry name" value="CK1 family protein kinase"/>
    <property type="match status" value="1"/>
</dbReference>
<feature type="region of interest" description="Disordered" evidence="5">
    <location>
        <begin position="335"/>
        <end position="438"/>
    </location>
</feature>
<reference evidence="7" key="1">
    <citation type="submission" date="2016-10" db="EMBL/GenBank/DDBJ databases">
        <authorList>
            <person name="Benchimol M."/>
            <person name="Almeida L.G."/>
            <person name="Vasconcelos A.T."/>
            <person name="Perreira-Neves A."/>
            <person name="Rosa I.A."/>
            <person name="Tasca T."/>
            <person name="Bogo M.R."/>
            <person name="de Souza W."/>
        </authorList>
    </citation>
    <scope>NUCLEOTIDE SEQUENCE [LARGE SCALE GENOMIC DNA]</scope>
    <source>
        <strain evidence="7">K</strain>
    </source>
</reference>
<keyword evidence="3 4" id="KW-0067">ATP-binding</keyword>
<dbReference type="VEuPathDB" id="TrichDB:TRFO_23007"/>
<dbReference type="InterPro" id="IPR017441">
    <property type="entry name" value="Protein_kinase_ATP_BS"/>
</dbReference>
<dbReference type="RefSeq" id="XP_068361626.1">
    <property type="nucleotide sequence ID" value="XM_068502904.1"/>
</dbReference>
<keyword evidence="2 4" id="KW-0547">Nucleotide-binding</keyword>